<sequence>MSHFVFDTGAIRKEFLPNLIGKIEKHLFEHRGHQRGKSHNYSLSNLEKGLFRSIVLHATLRLIPLLKQIREGLQVYNFLDILENHLDLCKQFFVPCVVDEDDDKADADFIMQNSYNQLSAKLSPRN</sequence>
<dbReference type="EMBL" id="SOYY01000005">
    <property type="protein sequence ID" value="KAA0721221.1"/>
    <property type="molecule type" value="Genomic_DNA"/>
</dbReference>
<organism evidence="1 2">
    <name type="scientific">Triplophysa tibetana</name>
    <dbReference type="NCBI Taxonomy" id="1572043"/>
    <lineage>
        <taxon>Eukaryota</taxon>
        <taxon>Metazoa</taxon>
        <taxon>Chordata</taxon>
        <taxon>Craniata</taxon>
        <taxon>Vertebrata</taxon>
        <taxon>Euteleostomi</taxon>
        <taxon>Actinopterygii</taxon>
        <taxon>Neopterygii</taxon>
        <taxon>Teleostei</taxon>
        <taxon>Ostariophysi</taxon>
        <taxon>Cypriniformes</taxon>
        <taxon>Nemacheilidae</taxon>
        <taxon>Triplophysa</taxon>
    </lineage>
</organism>
<keyword evidence="2" id="KW-1185">Reference proteome</keyword>
<protein>
    <submittedName>
        <fullName evidence="1">Uncharacterized protein</fullName>
    </submittedName>
</protein>
<evidence type="ECO:0000313" key="1">
    <source>
        <dbReference type="EMBL" id="KAA0721221.1"/>
    </source>
</evidence>
<accession>A0A5A9PJ88</accession>
<gene>
    <name evidence="1" type="ORF">E1301_Tti018118</name>
</gene>
<dbReference type="AlphaFoldDB" id="A0A5A9PJ88"/>
<reference evidence="1 2" key="1">
    <citation type="journal article" date="2019" name="Mol. Ecol. Resour.">
        <title>Chromosome-level genome assembly of Triplophysa tibetana, a fish adapted to the harsh high-altitude environment of the Tibetan Plateau.</title>
        <authorList>
            <person name="Yang X."/>
            <person name="Liu H."/>
            <person name="Ma Z."/>
            <person name="Zou Y."/>
            <person name="Zou M."/>
            <person name="Mao Y."/>
            <person name="Li X."/>
            <person name="Wang H."/>
            <person name="Chen T."/>
            <person name="Wang W."/>
            <person name="Yang R."/>
        </authorList>
    </citation>
    <scope>NUCLEOTIDE SEQUENCE [LARGE SCALE GENOMIC DNA]</scope>
    <source>
        <strain evidence="1">TTIB1903HZAU</strain>
        <tissue evidence="1">Muscle</tissue>
    </source>
</reference>
<dbReference type="Proteomes" id="UP000324632">
    <property type="component" value="Chromosome 5"/>
</dbReference>
<evidence type="ECO:0000313" key="2">
    <source>
        <dbReference type="Proteomes" id="UP000324632"/>
    </source>
</evidence>
<comment type="caution">
    <text evidence="1">The sequence shown here is derived from an EMBL/GenBank/DDBJ whole genome shotgun (WGS) entry which is preliminary data.</text>
</comment>
<name>A0A5A9PJ88_9TELE</name>
<proteinExistence type="predicted"/>